<dbReference type="AlphaFoldDB" id="G0MIM3"/>
<dbReference type="STRING" id="135651.G0MIM3"/>
<feature type="region of interest" description="Disordered" evidence="1">
    <location>
        <begin position="212"/>
        <end position="239"/>
    </location>
</feature>
<feature type="compositionally biased region" description="Polar residues" evidence="1">
    <location>
        <begin position="173"/>
        <end position="182"/>
    </location>
</feature>
<dbReference type="Proteomes" id="UP000008068">
    <property type="component" value="Unassembled WGS sequence"/>
</dbReference>
<dbReference type="OMA" id="YFHRENE"/>
<protein>
    <submittedName>
        <fullName evidence="2">Uncharacterized protein</fullName>
    </submittedName>
</protein>
<dbReference type="eggNOG" id="ENOG502TI6Q">
    <property type="taxonomic scope" value="Eukaryota"/>
</dbReference>
<reference evidence="3" key="1">
    <citation type="submission" date="2011-07" db="EMBL/GenBank/DDBJ databases">
        <authorList>
            <consortium name="Caenorhabditis brenneri Sequencing and Analysis Consortium"/>
            <person name="Wilson R.K."/>
        </authorList>
    </citation>
    <scope>NUCLEOTIDE SEQUENCE [LARGE SCALE GENOMIC DNA]</scope>
    <source>
        <strain evidence="3">PB2801</strain>
    </source>
</reference>
<name>G0MIM3_CAEBE</name>
<proteinExistence type="predicted"/>
<dbReference type="FunCoup" id="G0MIM3">
    <property type="interactions" value="1525"/>
</dbReference>
<dbReference type="HOGENOM" id="CLU_111276_0_0_1"/>
<dbReference type="InParanoid" id="G0MIM3"/>
<feature type="compositionally biased region" description="Low complexity" evidence="1">
    <location>
        <begin position="131"/>
        <end position="140"/>
    </location>
</feature>
<keyword evidence="3" id="KW-1185">Reference proteome</keyword>
<dbReference type="OrthoDB" id="5875074at2759"/>
<feature type="region of interest" description="Disordered" evidence="1">
    <location>
        <begin position="130"/>
        <end position="182"/>
    </location>
</feature>
<evidence type="ECO:0000313" key="3">
    <source>
        <dbReference type="Proteomes" id="UP000008068"/>
    </source>
</evidence>
<dbReference type="EMBL" id="GL379796">
    <property type="protein sequence ID" value="EGT31414.1"/>
    <property type="molecule type" value="Genomic_DNA"/>
</dbReference>
<evidence type="ECO:0000313" key="2">
    <source>
        <dbReference type="EMBL" id="EGT31414.1"/>
    </source>
</evidence>
<sequence>MPLVQQPLPTKAFYLDRLGNMSTSSSIISSTSSVSSATSCSTPGAIGGAAAGSLTQIGRHKQILSLKPKQPNTYVQHLEHKPKDSVSSSCSSSSSLINAAPVTMLALKKKDKTGKNVVTQLTYRKPNGLFSNNVSTSSSSGGVGGEDTPHKTLLRYNNNNNNSQMATTRRPGSPSSSGYETDSLLDQENCDVFSSILNASFGYNSLMQQQHHHHHDMLHSHPIWSPQPSTTSSTSSSNGLQMMTNHFMENEKSNKFLVQ</sequence>
<accession>G0MIM3</accession>
<organism evidence="3">
    <name type="scientific">Caenorhabditis brenneri</name>
    <name type="common">Nematode worm</name>
    <dbReference type="NCBI Taxonomy" id="135651"/>
    <lineage>
        <taxon>Eukaryota</taxon>
        <taxon>Metazoa</taxon>
        <taxon>Ecdysozoa</taxon>
        <taxon>Nematoda</taxon>
        <taxon>Chromadorea</taxon>
        <taxon>Rhabditida</taxon>
        <taxon>Rhabditina</taxon>
        <taxon>Rhabditomorpha</taxon>
        <taxon>Rhabditoidea</taxon>
        <taxon>Rhabditidae</taxon>
        <taxon>Peloderinae</taxon>
        <taxon>Caenorhabditis</taxon>
    </lineage>
</organism>
<gene>
    <name evidence="2" type="ORF">CAEBREN_18620</name>
</gene>
<evidence type="ECO:0000256" key="1">
    <source>
        <dbReference type="SAM" id="MobiDB-lite"/>
    </source>
</evidence>